<feature type="transmembrane region" description="Helical" evidence="2">
    <location>
        <begin position="139"/>
        <end position="165"/>
    </location>
</feature>
<feature type="compositionally biased region" description="Pro residues" evidence="1">
    <location>
        <begin position="9"/>
        <end position="20"/>
    </location>
</feature>
<organism evidence="3 4">
    <name type="scientific">Gordonibacter massiliensis</name>
    <name type="common">ex Traore et al. 2017</name>
    <dbReference type="NCBI Taxonomy" id="1841863"/>
    <lineage>
        <taxon>Bacteria</taxon>
        <taxon>Bacillati</taxon>
        <taxon>Actinomycetota</taxon>
        <taxon>Coriobacteriia</taxon>
        <taxon>Eggerthellales</taxon>
        <taxon>Eggerthellaceae</taxon>
        <taxon>Gordonibacter</taxon>
    </lineage>
</organism>
<feature type="compositionally biased region" description="Pro residues" evidence="1">
    <location>
        <begin position="29"/>
        <end position="44"/>
    </location>
</feature>
<accession>A0A842JES3</accession>
<evidence type="ECO:0000313" key="3">
    <source>
        <dbReference type="EMBL" id="MBC2887839.1"/>
    </source>
</evidence>
<evidence type="ECO:0000256" key="2">
    <source>
        <dbReference type="SAM" id="Phobius"/>
    </source>
</evidence>
<dbReference type="AlphaFoldDB" id="A0A842JES3"/>
<feature type="region of interest" description="Disordered" evidence="1">
    <location>
        <begin position="1"/>
        <end position="65"/>
    </location>
</feature>
<evidence type="ECO:0000256" key="1">
    <source>
        <dbReference type="SAM" id="MobiDB-lite"/>
    </source>
</evidence>
<comment type="caution">
    <text evidence="3">The sequence shown here is derived from an EMBL/GenBank/DDBJ whole genome shotgun (WGS) entry which is preliminary data.</text>
</comment>
<feature type="transmembrane region" description="Helical" evidence="2">
    <location>
        <begin position="89"/>
        <end position="119"/>
    </location>
</feature>
<keyword evidence="2" id="KW-0472">Membrane</keyword>
<name>A0A842JES3_9ACTN</name>
<keyword evidence="2" id="KW-0812">Transmembrane</keyword>
<dbReference type="SUPFAM" id="SSF81995">
    <property type="entry name" value="beta-sandwich domain of Sec23/24"/>
    <property type="match status" value="1"/>
</dbReference>
<proteinExistence type="predicted"/>
<protein>
    <submittedName>
        <fullName evidence="3">DUF4190 domain-containing protein</fullName>
    </submittedName>
</protein>
<dbReference type="Proteomes" id="UP000587396">
    <property type="component" value="Unassembled WGS sequence"/>
</dbReference>
<keyword evidence="4" id="KW-1185">Reference proteome</keyword>
<evidence type="ECO:0000313" key="4">
    <source>
        <dbReference type="Proteomes" id="UP000587396"/>
    </source>
</evidence>
<gene>
    <name evidence="3" type="ORF">H7313_00420</name>
</gene>
<reference evidence="3 4" key="1">
    <citation type="submission" date="2020-08" db="EMBL/GenBank/DDBJ databases">
        <authorList>
            <person name="Liu C."/>
            <person name="Sun Q."/>
        </authorList>
    </citation>
    <scope>NUCLEOTIDE SEQUENCE [LARGE SCALE GENOMIC DNA]</scope>
    <source>
        <strain evidence="3 4">N22</strain>
    </source>
</reference>
<dbReference type="RefSeq" id="WP_185903902.1">
    <property type="nucleotide sequence ID" value="NZ_JACMSE010000001.1"/>
</dbReference>
<dbReference type="EMBL" id="JACMSE010000001">
    <property type="protein sequence ID" value="MBC2887839.1"/>
    <property type="molecule type" value="Genomic_DNA"/>
</dbReference>
<keyword evidence="2" id="KW-1133">Transmembrane helix</keyword>
<sequence length="357" mass="37533">MADNQDQPTPMPDAPQPQQPEPTGAPYSSPTPPPPAPGQQPPASPYAQPQQPTAPGQPVSLNGQPVNPYGQPMPGYYQQPPAKSGKATAALVCGIFAILLSGTILPSIILGIVAIVLAVKAVKEAGKDGKATGGKVCGIIGIVLSVLAFILYLVIGFGALAYVAAHPDAVSVTNNGSSYSDASSYFEKTEDEKQAEAAVQTELDKLKNKDAAFVQKLATDLDTEFSASSGYSLSELGVDPAAFAQWLLADFDYELDGAYTYSDGTGTVYADVTMRDAYAFASTFMTDAQAFANSVEAGSMDEAAVKAKLGEQFNAAMAKTADMTDNYVSLDLTKKDGTWTVDEDSWADEMEYLFGTI</sequence>
<feature type="compositionally biased region" description="Low complexity" evidence="1">
    <location>
        <begin position="45"/>
        <end position="58"/>
    </location>
</feature>